<evidence type="ECO:0000313" key="2">
    <source>
        <dbReference type="EMBL" id="HEC07186.1"/>
    </source>
</evidence>
<reference evidence="2" key="1">
    <citation type="journal article" date="2020" name="mSystems">
        <title>Genome- and Community-Level Interaction Insights into Carbon Utilization and Element Cycling Functions of Hydrothermarchaeota in Hydrothermal Sediment.</title>
        <authorList>
            <person name="Zhou Z."/>
            <person name="Liu Y."/>
            <person name="Xu W."/>
            <person name="Pan J."/>
            <person name="Luo Z.H."/>
            <person name="Li M."/>
        </authorList>
    </citation>
    <scope>NUCLEOTIDE SEQUENCE [LARGE SCALE GENOMIC DNA]</scope>
    <source>
        <strain evidence="2">HyVt-458</strain>
    </source>
</reference>
<accession>A0A831RWX0</accession>
<dbReference type="AlphaFoldDB" id="A0A831RWX0"/>
<organism evidence="2">
    <name type="scientific">Thiolapillus brandeum</name>
    <dbReference type="NCBI Taxonomy" id="1076588"/>
    <lineage>
        <taxon>Bacteria</taxon>
        <taxon>Pseudomonadati</taxon>
        <taxon>Pseudomonadota</taxon>
        <taxon>Gammaproteobacteria</taxon>
        <taxon>Chromatiales</taxon>
        <taxon>Sedimenticolaceae</taxon>
        <taxon>Thiolapillus</taxon>
    </lineage>
</organism>
<dbReference type="Proteomes" id="UP000886339">
    <property type="component" value="Unassembled WGS sequence"/>
</dbReference>
<sequence length="103" mass="11085">MRYLPPFFFVILLSSSAALSAATPSQAPEPTDAEAGQAAKAIPGAGGGWFAQVQKNLAQREYRLSKTADGKLQAPNRRHNLRTWFSREGVSIAERTAETAAPL</sequence>
<name>A0A831RWX0_9GAMM</name>
<protein>
    <submittedName>
        <fullName evidence="2">Uncharacterized protein</fullName>
    </submittedName>
</protein>
<feature type="signal peptide" evidence="1">
    <location>
        <begin position="1"/>
        <end position="27"/>
    </location>
</feature>
<evidence type="ECO:0000256" key="1">
    <source>
        <dbReference type="SAM" id="SignalP"/>
    </source>
</evidence>
<feature type="non-terminal residue" evidence="2">
    <location>
        <position position="103"/>
    </location>
</feature>
<dbReference type="EMBL" id="DRLF01000345">
    <property type="protein sequence ID" value="HEC07186.1"/>
    <property type="molecule type" value="Genomic_DNA"/>
</dbReference>
<keyword evidence="1" id="KW-0732">Signal</keyword>
<proteinExistence type="predicted"/>
<comment type="caution">
    <text evidence="2">The sequence shown here is derived from an EMBL/GenBank/DDBJ whole genome shotgun (WGS) entry which is preliminary data.</text>
</comment>
<feature type="chain" id="PRO_5032439906" evidence="1">
    <location>
        <begin position="28"/>
        <end position="103"/>
    </location>
</feature>
<gene>
    <name evidence="2" type="ORF">ENJ12_10050</name>
</gene>